<dbReference type="OrthoDB" id="671595at2759"/>
<evidence type="ECO:0000313" key="6">
    <source>
        <dbReference type="Proteomes" id="UP000008744"/>
    </source>
</evidence>
<feature type="domain" description="Serpin" evidence="4">
    <location>
        <begin position="56"/>
        <end position="421"/>
    </location>
</feature>
<dbReference type="eggNOG" id="KOG2392">
    <property type="taxonomic scope" value="Eukaryota"/>
</dbReference>
<evidence type="ECO:0000259" key="4">
    <source>
        <dbReference type="SMART" id="SM00093"/>
    </source>
</evidence>
<dbReference type="GO" id="GO:0004867">
    <property type="term" value="F:serine-type endopeptidase inhibitor activity"/>
    <property type="evidence" value="ECO:0007669"/>
    <property type="project" value="UniProtKB-KW"/>
</dbReference>
<keyword evidence="6" id="KW-1185">Reference proteome</keyword>
<dbReference type="InterPro" id="IPR023795">
    <property type="entry name" value="Serpin_CS"/>
</dbReference>
<dbReference type="PROSITE" id="PS00284">
    <property type="entry name" value="SERPIN"/>
    <property type="match status" value="1"/>
</dbReference>
<dbReference type="InterPro" id="IPR000215">
    <property type="entry name" value="Serpin_fam"/>
</dbReference>
<dbReference type="PhylomeDB" id="B4GCB1"/>
<dbReference type="CDD" id="cd19954">
    <property type="entry name" value="serpin42Dd-like_insects"/>
    <property type="match status" value="1"/>
</dbReference>
<dbReference type="EMBL" id="CH479181">
    <property type="protein sequence ID" value="EDW31429.1"/>
    <property type="molecule type" value="Genomic_DNA"/>
</dbReference>
<dbReference type="InterPro" id="IPR023796">
    <property type="entry name" value="Serpin_dom"/>
</dbReference>
<keyword evidence="2" id="KW-0722">Serine protease inhibitor</keyword>
<dbReference type="Proteomes" id="UP000008744">
    <property type="component" value="Unassembled WGS sequence"/>
</dbReference>
<evidence type="ECO:0000256" key="3">
    <source>
        <dbReference type="RuleBase" id="RU000411"/>
    </source>
</evidence>
<dbReference type="SUPFAM" id="SSF56574">
    <property type="entry name" value="Serpins"/>
    <property type="match status" value="1"/>
</dbReference>
<dbReference type="SMR" id="B4GCB1"/>
<dbReference type="InterPro" id="IPR036186">
    <property type="entry name" value="Serpin_sf"/>
</dbReference>
<dbReference type="SMART" id="SM00093">
    <property type="entry name" value="SERPIN"/>
    <property type="match status" value="1"/>
</dbReference>
<protein>
    <submittedName>
        <fullName evidence="5">GL11126</fullName>
    </submittedName>
</protein>
<organism evidence="6">
    <name type="scientific">Drosophila persimilis</name>
    <name type="common">Fruit fly</name>
    <dbReference type="NCBI Taxonomy" id="7234"/>
    <lineage>
        <taxon>Eukaryota</taxon>
        <taxon>Metazoa</taxon>
        <taxon>Ecdysozoa</taxon>
        <taxon>Arthropoda</taxon>
        <taxon>Hexapoda</taxon>
        <taxon>Insecta</taxon>
        <taxon>Pterygota</taxon>
        <taxon>Neoptera</taxon>
        <taxon>Endopterygota</taxon>
        <taxon>Diptera</taxon>
        <taxon>Brachycera</taxon>
        <taxon>Muscomorpha</taxon>
        <taxon>Ephydroidea</taxon>
        <taxon>Drosophilidae</taxon>
        <taxon>Drosophila</taxon>
        <taxon>Sophophora</taxon>
    </lineage>
</organism>
<name>B4GCB1_DROPE</name>
<evidence type="ECO:0000256" key="1">
    <source>
        <dbReference type="ARBA" id="ARBA00022690"/>
    </source>
</evidence>
<evidence type="ECO:0000256" key="2">
    <source>
        <dbReference type="ARBA" id="ARBA00022900"/>
    </source>
</evidence>
<dbReference type="GO" id="GO:0005615">
    <property type="term" value="C:extracellular space"/>
    <property type="evidence" value="ECO:0007669"/>
    <property type="project" value="InterPro"/>
</dbReference>
<dbReference type="Pfam" id="PF00079">
    <property type="entry name" value="Serpin"/>
    <property type="match status" value="1"/>
</dbReference>
<gene>
    <name evidence="5" type="primary">Dper\GL11126</name>
    <name evidence="5" type="ORF">Dper_GL11126</name>
</gene>
<accession>B4GCB1</accession>
<dbReference type="OMA" id="KVNTMYQ"/>
<proteinExistence type="inferred from homology"/>
<evidence type="ECO:0000313" key="5">
    <source>
        <dbReference type="EMBL" id="EDW31429.1"/>
    </source>
</evidence>
<comment type="similarity">
    <text evidence="3">Belongs to the serpin family.</text>
</comment>
<dbReference type="PANTHER" id="PTHR11461">
    <property type="entry name" value="SERINE PROTEASE INHIBITOR, SERPIN"/>
    <property type="match status" value="1"/>
</dbReference>
<keyword evidence="1" id="KW-0646">Protease inhibitor</keyword>
<sequence>MTSPYAKKRIKSTKETSEHTASKAALSLLLLLGSVLTMAKSVNNSSSSAGDGKFSLELFGHLAKSEAGGNLVFSPSSIRTGLALAYLGSEGTTAEELKQGLALEGADKNEVGQRFAQLLAKGQTKTKEDEDGVQFNYANRLYVAERFRLAQAYQQLAAEGFDAAAEKVNFAQGSKVAQKINSWVEGQTHNQIKDLISADSLDAETVAILINAIYFKADWVHSFADYKTDLQDFVRHNGARVKVNTMYQSDFFRYGELSSLKAKALEMPYKGTDIVFLIILPLEEQGLPELEQKLSGHDLNVISSQLTRQMVEIQLPKFKFEFDVSLKPALKELGIEAPFGPQANFSSLLQTPDPLKITEVKHKALIEVDENGTTASAATAVKFSLESAFMGEVQQFTADHPFFFAIKDAQSTYFLGHVNQP</sequence>
<dbReference type="PANTHER" id="PTHR11461:SF372">
    <property type="entry name" value="ACCESSORY GLAND PROTEIN ACP76A-RELATED"/>
    <property type="match status" value="1"/>
</dbReference>
<dbReference type="AlphaFoldDB" id="B4GCB1"/>
<reference evidence="5 6" key="1">
    <citation type="journal article" date="2007" name="Nature">
        <title>Evolution of genes and genomes on the Drosophila phylogeny.</title>
        <authorList>
            <consortium name="Drosophila 12 Genomes Consortium"/>
            <person name="Clark A.G."/>
            <person name="Eisen M.B."/>
            <person name="Smith D.R."/>
            <person name="Bergman C.M."/>
            <person name="Oliver B."/>
            <person name="Markow T.A."/>
            <person name="Kaufman T.C."/>
            <person name="Kellis M."/>
            <person name="Gelbart W."/>
            <person name="Iyer V.N."/>
            <person name="Pollard D.A."/>
            <person name="Sackton T.B."/>
            <person name="Larracuente A.M."/>
            <person name="Singh N.D."/>
            <person name="Abad J.P."/>
            <person name="Abt D.N."/>
            <person name="Adryan B."/>
            <person name="Aguade M."/>
            <person name="Akashi H."/>
            <person name="Anderson W.W."/>
            <person name="Aquadro C.F."/>
            <person name="Ardell D.H."/>
            <person name="Arguello R."/>
            <person name="Artieri C.G."/>
            <person name="Barbash D.A."/>
            <person name="Barker D."/>
            <person name="Barsanti P."/>
            <person name="Batterham P."/>
            <person name="Batzoglou S."/>
            <person name="Begun D."/>
            <person name="Bhutkar A."/>
            <person name="Blanco E."/>
            <person name="Bosak S.A."/>
            <person name="Bradley R.K."/>
            <person name="Brand A.D."/>
            <person name="Brent M.R."/>
            <person name="Brooks A.N."/>
            <person name="Brown R.H."/>
            <person name="Butlin R.K."/>
            <person name="Caggese C."/>
            <person name="Calvi B.R."/>
            <person name="Bernardo de Carvalho A."/>
            <person name="Caspi A."/>
            <person name="Castrezana S."/>
            <person name="Celniker S.E."/>
            <person name="Chang J.L."/>
            <person name="Chapple C."/>
            <person name="Chatterji S."/>
            <person name="Chinwalla A."/>
            <person name="Civetta A."/>
            <person name="Clifton S.W."/>
            <person name="Comeron J.M."/>
            <person name="Costello J.C."/>
            <person name="Coyne J.A."/>
            <person name="Daub J."/>
            <person name="David R.G."/>
            <person name="Delcher A.L."/>
            <person name="Delehaunty K."/>
            <person name="Do C.B."/>
            <person name="Ebling H."/>
            <person name="Edwards K."/>
            <person name="Eickbush T."/>
            <person name="Evans J.D."/>
            <person name="Filipski A."/>
            <person name="Findeiss S."/>
            <person name="Freyhult E."/>
            <person name="Fulton L."/>
            <person name="Fulton R."/>
            <person name="Garcia A.C."/>
            <person name="Gardiner A."/>
            <person name="Garfield D.A."/>
            <person name="Garvin B.E."/>
            <person name="Gibson G."/>
            <person name="Gilbert D."/>
            <person name="Gnerre S."/>
            <person name="Godfrey J."/>
            <person name="Good R."/>
            <person name="Gotea V."/>
            <person name="Gravely B."/>
            <person name="Greenberg A.J."/>
            <person name="Griffiths-Jones S."/>
            <person name="Gross S."/>
            <person name="Guigo R."/>
            <person name="Gustafson E.A."/>
            <person name="Haerty W."/>
            <person name="Hahn M.W."/>
            <person name="Halligan D.L."/>
            <person name="Halpern A.L."/>
            <person name="Halter G.M."/>
            <person name="Han M.V."/>
            <person name="Heger A."/>
            <person name="Hillier L."/>
            <person name="Hinrichs A.S."/>
            <person name="Holmes I."/>
            <person name="Hoskins R.A."/>
            <person name="Hubisz M.J."/>
            <person name="Hultmark D."/>
            <person name="Huntley M.A."/>
            <person name="Jaffe D.B."/>
            <person name="Jagadeeshan S."/>
            <person name="Jeck W.R."/>
            <person name="Johnson J."/>
            <person name="Jones C.D."/>
            <person name="Jordan W.C."/>
            <person name="Karpen G.H."/>
            <person name="Kataoka E."/>
            <person name="Keightley P.D."/>
            <person name="Kheradpour P."/>
            <person name="Kirkness E.F."/>
            <person name="Koerich L.B."/>
            <person name="Kristiansen K."/>
            <person name="Kudrna D."/>
            <person name="Kulathinal R.J."/>
            <person name="Kumar S."/>
            <person name="Kwok R."/>
            <person name="Lander E."/>
            <person name="Langley C.H."/>
            <person name="Lapoint R."/>
            <person name="Lazzaro B.P."/>
            <person name="Lee S.J."/>
            <person name="Levesque L."/>
            <person name="Li R."/>
            <person name="Lin C.F."/>
            <person name="Lin M.F."/>
            <person name="Lindblad-Toh K."/>
            <person name="Llopart A."/>
            <person name="Long M."/>
            <person name="Low L."/>
            <person name="Lozovsky E."/>
            <person name="Lu J."/>
            <person name="Luo M."/>
            <person name="Machado C.A."/>
            <person name="Makalowski W."/>
            <person name="Marzo M."/>
            <person name="Matsuda M."/>
            <person name="Matzkin L."/>
            <person name="McAllister B."/>
            <person name="McBride C.S."/>
            <person name="McKernan B."/>
            <person name="McKernan K."/>
            <person name="Mendez-Lago M."/>
            <person name="Minx P."/>
            <person name="Mollenhauer M.U."/>
            <person name="Montooth K."/>
            <person name="Mount S.M."/>
            <person name="Mu X."/>
            <person name="Myers E."/>
            <person name="Negre B."/>
            <person name="Newfeld S."/>
            <person name="Nielsen R."/>
            <person name="Noor M.A."/>
            <person name="O'Grady P."/>
            <person name="Pachter L."/>
            <person name="Papaceit M."/>
            <person name="Parisi M.J."/>
            <person name="Parisi M."/>
            <person name="Parts L."/>
            <person name="Pedersen J.S."/>
            <person name="Pesole G."/>
            <person name="Phillippy A.M."/>
            <person name="Ponting C.P."/>
            <person name="Pop M."/>
            <person name="Porcelli D."/>
            <person name="Powell J.R."/>
            <person name="Prohaska S."/>
            <person name="Pruitt K."/>
            <person name="Puig M."/>
            <person name="Quesneville H."/>
            <person name="Ram K.R."/>
            <person name="Rand D."/>
            <person name="Rasmussen M.D."/>
            <person name="Reed L.K."/>
            <person name="Reenan R."/>
            <person name="Reily A."/>
            <person name="Remington K.A."/>
            <person name="Rieger T.T."/>
            <person name="Ritchie M.G."/>
            <person name="Robin C."/>
            <person name="Rogers Y.H."/>
            <person name="Rohde C."/>
            <person name="Rozas J."/>
            <person name="Rubenfield M.J."/>
            <person name="Ruiz A."/>
            <person name="Russo S."/>
            <person name="Salzberg S.L."/>
            <person name="Sanchez-Gracia A."/>
            <person name="Saranga D.J."/>
            <person name="Sato H."/>
            <person name="Schaeffer S.W."/>
            <person name="Schatz M.C."/>
            <person name="Schlenke T."/>
            <person name="Schwartz R."/>
            <person name="Segarra C."/>
            <person name="Singh R.S."/>
            <person name="Sirot L."/>
            <person name="Sirota M."/>
            <person name="Sisneros N.B."/>
            <person name="Smith C.D."/>
            <person name="Smith T.F."/>
            <person name="Spieth J."/>
            <person name="Stage D.E."/>
            <person name="Stark A."/>
            <person name="Stephan W."/>
            <person name="Strausberg R.L."/>
            <person name="Strempel S."/>
            <person name="Sturgill D."/>
            <person name="Sutton G."/>
            <person name="Sutton G.G."/>
            <person name="Tao W."/>
            <person name="Teichmann S."/>
            <person name="Tobari Y.N."/>
            <person name="Tomimura Y."/>
            <person name="Tsolas J.M."/>
            <person name="Valente V.L."/>
            <person name="Venter E."/>
            <person name="Venter J.C."/>
            <person name="Vicario S."/>
            <person name="Vieira F.G."/>
            <person name="Vilella A.J."/>
            <person name="Villasante A."/>
            <person name="Walenz B."/>
            <person name="Wang J."/>
            <person name="Wasserman M."/>
            <person name="Watts T."/>
            <person name="Wilson D."/>
            <person name="Wilson R.K."/>
            <person name="Wing R.A."/>
            <person name="Wolfner M.F."/>
            <person name="Wong A."/>
            <person name="Wong G.K."/>
            <person name="Wu C.I."/>
            <person name="Wu G."/>
            <person name="Yamamoto D."/>
            <person name="Yang H.P."/>
            <person name="Yang S.P."/>
            <person name="Yorke J.A."/>
            <person name="Yoshida K."/>
            <person name="Zdobnov E."/>
            <person name="Zhang P."/>
            <person name="Zhang Y."/>
            <person name="Zimin A.V."/>
            <person name="Baldwin J."/>
            <person name="Abdouelleil A."/>
            <person name="Abdulkadir J."/>
            <person name="Abebe A."/>
            <person name="Abera B."/>
            <person name="Abreu J."/>
            <person name="Acer S.C."/>
            <person name="Aftuck L."/>
            <person name="Alexander A."/>
            <person name="An P."/>
            <person name="Anderson E."/>
            <person name="Anderson S."/>
            <person name="Arachi H."/>
            <person name="Azer M."/>
            <person name="Bachantsang P."/>
            <person name="Barry A."/>
            <person name="Bayul T."/>
            <person name="Berlin A."/>
            <person name="Bessette D."/>
            <person name="Bloom T."/>
            <person name="Blye J."/>
            <person name="Boguslavskiy L."/>
            <person name="Bonnet C."/>
            <person name="Boukhgalter B."/>
            <person name="Bourzgui I."/>
            <person name="Brown A."/>
            <person name="Cahill P."/>
            <person name="Channer S."/>
            <person name="Cheshatsang Y."/>
            <person name="Chuda L."/>
            <person name="Citroen M."/>
            <person name="Collymore A."/>
            <person name="Cooke P."/>
            <person name="Costello M."/>
            <person name="D'Aco K."/>
            <person name="Daza R."/>
            <person name="De Haan G."/>
            <person name="DeGray S."/>
            <person name="DeMaso C."/>
            <person name="Dhargay N."/>
            <person name="Dooley K."/>
            <person name="Dooley E."/>
            <person name="Doricent M."/>
            <person name="Dorje P."/>
            <person name="Dorjee K."/>
            <person name="Dupes A."/>
            <person name="Elong R."/>
            <person name="Falk J."/>
            <person name="Farina A."/>
            <person name="Faro S."/>
            <person name="Ferguson D."/>
            <person name="Fisher S."/>
            <person name="Foley C.D."/>
            <person name="Franke A."/>
            <person name="Friedrich D."/>
            <person name="Gadbois L."/>
            <person name="Gearin G."/>
            <person name="Gearin C.R."/>
            <person name="Giannoukos G."/>
            <person name="Goode T."/>
            <person name="Graham J."/>
            <person name="Grandbois E."/>
            <person name="Grewal S."/>
            <person name="Gyaltsen K."/>
            <person name="Hafez N."/>
            <person name="Hagos B."/>
            <person name="Hall J."/>
            <person name="Henson C."/>
            <person name="Hollinger A."/>
            <person name="Honan T."/>
            <person name="Huard M.D."/>
            <person name="Hughes L."/>
            <person name="Hurhula B."/>
            <person name="Husby M.E."/>
            <person name="Kamat A."/>
            <person name="Kanga B."/>
            <person name="Kashin S."/>
            <person name="Khazanovich D."/>
            <person name="Kisner P."/>
            <person name="Lance K."/>
            <person name="Lara M."/>
            <person name="Lee W."/>
            <person name="Lennon N."/>
            <person name="Letendre F."/>
            <person name="LeVine R."/>
            <person name="Lipovsky A."/>
            <person name="Liu X."/>
            <person name="Liu J."/>
            <person name="Liu S."/>
            <person name="Lokyitsang T."/>
            <person name="Lokyitsang Y."/>
            <person name="Lubonja R."/>
            <person name="Lui A."/>
            <person name="MacDonald P."/>
            <person name="Magnisalis V."/>
            <person name="Maru K."/>
            <person name="Matthews C."/>
            <person name="McCusker W."/>
            <person name="McDonough S."/>
            <person name="Mehta T."/>
            <person name="Meldrim J."/>
            <person name="Meneus L."/>
            <person name="Mihai O."/>
            <person name="Mihalev A."/>
            <person name="Mihova T."/>
            <person name="Mittelman R."/>
            <person name="Mlenga V."/>
            <person name="Montmayeur A."/>
            <person name="Mulrain L."/>
            <person name="Navidi A."/>
            <person name="Naylor J."/>
            <person name="Negash T."/>
            <person name="Nguyen T."/>
            <person name="Nguyen N."/>
            <person name="Nicol R."/>
            <person name="Norbu C."/>
            <person name="Norbu N."/>
            <person name="Novod N."/>
            <person name="O'Neill B."/>
            <person name="Osman S."/>
            <person name="Markiewicz E."/>
            <person name="Oyono O.L."/>
            <person name="Patti C."/>
            <person name="Phunkhang P."/>
            <person name="Pierre F."/>
            <person name="Priest M."/>
            <person name="Raghuraman S."/>
            <person name="Rege F."/>
            <person name="Reyes R."/>
            <person name="Rise C."/>
            <person name="Rogov P."/>
            <person name="Ross K."/>
            <person name="Ryan E."/>
            <person name="Settipalli S."/>
            <person name="Shea T."/>
            <person name="Sherpa N."/>
            <person name="Shi L."/>
            <person name="Shih D."/>
            <person name="Sparrow T."/>
            <person name="Spaulding J."/>
            <person name="Stalker J."/>
            <person name="Stange-Thomann N."/>
            <person name="Stavropoulos S."/>
            <person name="Stone C."/>
            <person name="Strader C."/>
            <person name="Tesfaye S."/>
            <person name="Thomson T."/>
            <person name="Thoulutsang Y."/>
            <person name="Thoulutsang D."/>
            <person name="Topham K."/>
            <person name="Topping I."/>
            <person name="Tsamla T."/>
            <person name="Vassiliev H."/>
            <person name="Vo A."/>
            <person name="Wangchuk T."/>
            <person name="Wangdi T."/>
            <person name="Weiand M."/>
            <person name="Wilkinson J."/>
            <person name="Wilson A."/>
            <person name="Yadav S."/>
            <person name="Young G."/>
            <person name="Yu Q."/>
            <person name="Zembek L."/>
            <person name="Zhong D."/>
            <person name="Zimmer A."/>
            <person name="Zwirko Z."/>
            <person name="Jaffe D.B."/>
            <person name="Alvarez P."/>
            <person name="Brockman W."/>
            <person name="Butler J."/>
            <person name="Chin C."/>
            <person name="Gnerre S."/>
            <person name="Grabherr M."/>
            <person name="Kleber M."/>
            <person name="Mauceli E."/>
            <person name="MacCallum I."/>
        </authorList>
    </citation>
    <scope>NUCLEOTIDE SEQUENCE [LARGE SCALE GENOMIC DNA]</scope>
    <source>
        <strain evidence="6">MSH-3 / Tucson 14011-0111.49</strain>
    </source>
</reference>
<dbReference type="Gene3D" id="2.30.39.10">
    <property type="entry name" value="Alpha-1-antitrypsin, domain 1"/>
    <property type="match status" value="1"/>
</dbReference>
<dbReference type="HOGENOM" id="CLU_023330_0_1_1"/>
<dbReference type="InterPro" id="IPR042178">
    <property type="entry name" value="Serpin_sf_1"/>
</dbReference>
<dbReference type="Gene3D" id="3.30.497.10">
    <property type="entry name" value="Antithrombin, subunit I, domain 2"/>
    <property type="match status" value="1"/>
</dbReference>
<dbReference type="InterPro" id="IPR042185">
    <property type="entry name" value="Serpin_sf_2"/>
</dbReference>